<sequence length="99" mass="11356">MLLIIGTMRLPAENLAAARLIMRRMAVASRAEEGCIEYGYAEDLFDAGLIHVKELWTDQVALDRHFSSDHIAEWRAAWPDLGIGNRDLRVYDVDEPRWT</sequence>
<dbReference type="EMBL" id="CP013264">
    <property type="protein sequence ID" value="ALR22486.1"/>
    <property type="molecule type" value="Genomic_DNA"/>
</dbReference>
<evidence type="ECO:0000259" key="1">
    <source>
        <dbReference type="PROSITE" id="PS51725"/>
    </source>
</evidence>
<protein>
    <submittedName>
        <fullName evidence="2">Antibiotic biosynthesis monooxygenase</fullName>
    </submittedName>
</protein>
<dbReference type="Gene3D" id="3.30.70.100">
    <property type="match status" value="1"/>
</dbReference>
<dbReference type="GO" id="GO:0004497">
    <property type="term" value="F:monooxygenase activity"/>
    <property type="evidence" value="ECO:0007669"/>
    <property type="project" value="UniProtKB-KW"/>
</dbReference>
<dbReference type="InterPro" id="IPR007138">
    <property type="entry name" value="ABM_dom"/>
</dbReference>
<keyword evidence="2" id="KW-0560">Oxidoreductase</keyword>
<keyword evidence="3" id="KW-1185">Reference proteome</keyword>
<evidence type="ECO:0000313" key="3">
    <source>
        <dbReference type="Proteomes" id="UP000056968"/>
    </source>
</evidence>
<proteinExistence type="predicted"/>
<name>A0A0S3F419_9SPHN</name>
<gene>
    <name evidence="2" type="ORF">ATN00_08615</name>
</gene>
<accession>A0A0S3F419</accession>
<dbReference type="Proteomes" id="UP000056968">
    <property type="component" value="Chromosome"/>
</dbReference>
<dbReference type="InterPro" id="IPR011008">
    <property type="entry name" value="Dimeric_a/b-barrel"/>
</dbReference>
<dbReference type="AlphaFoldDB" id="A0A0S3F419"/>
<dbReference type="KEGG" id="sbd:ATN00_08615"/>
<dbReference type="PROSITE" id="PS51725">
    <property type="entry name" value="ABM"/>
    <property type="match status" value="1"/>
</dbReference>
<dbReference type="STRING" id="1332080.ATN00_08615"/>
<organism evidence="2 3">
    <name type="scientific">Sphingobium baderi</name>
    <dbReference type="NCBI Taxonomy" id="1332080"/>
    <lineage>
        <taxon>Bacteria</taxon>
        <taxon>Pseudomonadati</taxon>
        <taxon>Pseudomonadota</taxon>
        <taxon>Alphaproteobacteria</taxon>
        <taxon>Sphingomonadales</taxon>
        <taxon>Sphingomonadaceae</taxon>
        <taxon>Sphingobium</taxon>
    </lineage>
</organism>
<evidence type="ECO:0000313" key="2">
    <source>
        <dbReference type="EMBL" id="ALR22486.1"/>
    </source>
</evidence>
<dbReference type="Pfam" id="PF03992">
    <property type="entry name" value="ABM"/>
    <property type="match status" value="1"/>
</dbReference>
<reference evidence="2 3" key="1">
    <citation type="submission" date="2015-11" db="EMBL/GenBank/DDBJ databases">
        <title>A Two-component Flavoprotein Monooxygenase System MeaXY Responsible for para-Hydroxylation of 2-Methyl-6-ethylaniline and 2,6-Diethylaniline in Sphingobium baderi DE-13.</title>
        <authorList>
            <person name="Cheng M."/>
            <person name="Meng Q."/>
            <person name="Yang Y."/>
            <person name="Chu C."/>
            <person name="Yan X."/>
            <person name="He J."/>
            <person name="Li S."/>
        </authorList>
    </citation>
    <scope>NUCLEOTIDE SEQUENCE [LARGE SCALE GENOMIC DNA]</scope>
    <source>
        <strain evidence="2 3">DE-13</strain>
    </source>
</reference>
<dbReference type="OrthoDB" id="287932at2"/>
<dbReference type="SUPFAM" id="SSF54909">
    <property type="entry name" value="Dimeric alpha+beta barrel"/>
    <property type="match status" value="1"/>
</dbReference>
<keyword evidence="2" id="KW-0503">Monooxygenase</keyword>
<feature type="domain" description="ABM" evidence="1">
    <location>
        <begin position="2"/>
        <end position="91"/>
    </location>
</feature>